<evidence type="ECO:0000313" key="1">
    <source>
        <dbReference type="EMBL" id="GAG00494.1"/>
    </source>
</evidence>
<name>X0U428_9ZZZZ</name>
<dbReference type="EMBL" id="BARS01025067">
    <property type="protein sequence ID" value="GAG00494.1"/>
    <property type="molecule type" value="Genomic_DNA"/>
</dbReference>
<organism evidence="1">
    <name type="scientific">marine sediment metagenome</name>
    <dbReference type="NCBI Taxonomy" id="412755"/>
    <lineage>
        <taxon>unclassified sequences</taxon>
        <taxon>metagenomes</taxon>
        <taxon>ecological metagenomes</taxon>
    </lineage>
</organism>
<proteinExistence type="predicted"/>
<protein>
    <submittedName>
        <fullName evidence="1">Uncharacterized protein</fullName>
    </submittedName>
</protein>
<sequence>MGVKESIEFLENRTNMGCHFFPADMYNLLKVIDALKKFEENEKYKQIWEELEGMFTPGRPFYICENKNFQEQAQKIMDLKYIIDGLKQKYFPEPV</sequence>
<comment type="caution">
    <text evidence="1">The sequence shown here is derived from an EMBL/GenBank/DDBJ whole genome shotgun (WGS) entry which is preliminary data.</text>
</comment>
<dbReference type="AlphaFoldDB" id="X0U428"/>
<reference evidence="1" key="1">
    <citation type="journal article" date="2014" name="Front. Microbiol.">
        <title>High frequency of phylogenetically diverse reductive dehalogenase-homologous genes in deep subseafloor sedimentary metagenomes.</title>
        <authorList>
            <person name="Kawai M."/>
            <person name="Futagami T."/>
            <person name="Toyoda A."/>
            <person name="Takaki Y."/>
            <person name="Nishi S."/>
            <person name="Hori S."/>
            <person name="Arai W."/>
            <person name="Tsubouchi T."/>
            <person name="Morono Y."/>
            <person name="Uchiyama I."/>
            <person name="Ito T."/>
            <person name="Fujiyama A."/>
            <person name="Inagaki F."/>
            <person name="Takami H."/>
        </authorList>
    </citation>
    <scope>NUCLEOTIDE SEQUENCE</scope>
    <source>
        <strain evidence="1">Expedition CK06-06</strain>
    </source>
</reference>
<accession>X0U428</accession>
<gene>
    <name evidence="1" type="ORF">S01H1_39679</name>
</gene>
<feature type="non-terminal residue" evidence="1">
    <location>
        <position position="95"/>
    </location>
</feature>